<evidence type="ECO:0000259" key="7">
    <source>
        <dbReference type="PROSITE" id="PS50983"/>
    </source>
</evidence>
<organism evidence="8 9">
    <name type="scientific">Paenibacillus enshidis</name>
    <dbReference type="NCBI Taxonomy" id="1458439"/>
    <lineage>
        <taxon>Bacteria</taxon>
        <taxon>Bacillati</taxon>
        <taxon>Bacillota</taxon>
        <taxon>Bacilli</taxon>
        <taxon>Bacillales</taxon>
        <taxon>Paenibacillaceae</taxon>
        <taxon>Paenibacillus</taxon>
    </lineage>
</organism>
<dbReference type="InterPro" id="IPR002491">
    <property type="entry name" value="ABC_transptr_periplasmic_BD"/>
</dbReference>
<sequence length="344" mass="37058">MKQRKGISGLVLTLLMILLAACGNAGTNNASPGGSAEGPSAADRQQAETGAAGAGAGPITIQHDKGTLTLDKPATRVVSLDWMFTESLVALGMQPVGNAENEEYKNWVTSEAAVTDTVVELGIKDEPDLEAIVALKPDLIIAGTAYQEGIYEQLNAIAPTMMFTQYPADGDQYTRMMDIFHEIAAAVGKTEEAEQYVAGLDRHYEEAKTRLAAAGKADLPYILIQGRSDQNAAALWTMTETSMAIKTLDHIGLKNVWKPEKFEQYGYTDTSVEALIAVQNATLLSVAQQTDDVFNRQLASNAVWNDLAFVKDNRRYALDGSTWLFGGPVSAKVLVDEVVKSLLP</sequence>
<evidence type="ECO:0000313" key="8">
    <source>
        <dbReference type="EMBL" id="MFB5268420.1"/>
    </source>
</evidence>
<comment type="similarity">
    <text evidence="2">Belongs to the bacterial solute-binding protein 8 family.</text>
</comment>
<evidence type="ECO:0000313" key="9">
    <source>
        <dbReference type="Proteomes" id="UP001580346"/>
    </source>
</evidence>
<evidence type="ECO:0000256" key="6">
    <source>
        <dbReference type="SAM" id="SignalP"/>
    </source>
</evidence>
<accession>A0ABV5AWL3</accession>
<feature type="signal peptide" evidence="6">
    <location>
        <begin position="1"/>
        <end position="25"/>
    </location>
</feature>
<dbReference type="InterPro" id="IPR051313">
    <property type="entry name" value="Bact_iron-sidero_bind"/>
</dbReference>
<evidence type="ECO:0000256" key="5">
    <source>
        <dbReference type="SAM" id="MobiDB-lite"/>
    </source>
</evidence>
<feature type="region of interest" description="Disordered" evidence="5">
    <location>
        <begin position="29"/>
        <end position="58"/>
    </location>
</feature>
<keyword evidence="4 6" id="KW-0732">Signal</keyword>
<name>A0ABV5AWL3_9BACL</name>
<feature type="chain" id="PRO_5047144563" evidence="6">
    <location>
        <begin position="26"/>
        <end position="344"/>
    </location>
</feature>
<reference evidence="8 9" key="1">
    <citation type="submission" date="2024-09" db="EMBL/GenBank/DDBJ databases">
        <title>Paenibacillus zeirhizospherea sp. nov., isolated from surface of the maize (Zea mays) roots in a horticulture field, Hungary.</title>
        <authorList>
            <person name="Marton D."/>
            <person name="Farkas M."/>
            <person name="Bedics A."/>
            <person name="Toth E."/>
            <person name="Tancsics A."/>
            <person name="Boka K."/>
            <person name="Maroti G."/>
            <person name="Kriszt B."/>
            <person name="Cserhati M."/>
        </authorList>
    </citation>
    <scope>NUCLEOTIDE SEQUENCE [LARGE SCALE GENOMIC DNA]</scope>
    <source>
        <strain evidence="8 9">KCTC 33519</strain>
    </source>
</reference>
<keyword evidence="9" id="KW-1185">Reference proteome</keyword>
<comment type="caution">
    <text evidence="8">The sequence shown here is derived from an EMBL/GenBank/DDBJ whole genome shotgun (WGS) entry which is preliminary data.</text>
</comment>
<dbReference type="CDD" id="cd01146">
    <property type="entry name" value="FhuD"/>
    <property type="match status" value="1"/>
</dbReference>
<evidence type="ECO:0000256" key="1">
    <source>
        <dbReference type="ARBA" id="ARBA00004196"/>
    </source>
</evidence>
<dbReference type="SUPFAM" id="SSF53807">
    <property type="entry name" value="Helical backbone' metal receptor"/>
    <property type="match status" value="1"/>
</dbReference>
<evidence type="ECO:0000256" key="2">
    <source>
        <dbReference type="ARBA" id="ARBA00008814"/>
    </source>
</evidence>
<dbReference type="PANTHER" id="PTHR30532">
    <property type="entry name" value="IRON III DICITRATE-BINDING PERIPLASMIC PROTEIN"/>
    <property type="match status" value="1"/>
</dbReference>
<protein>
    <submittedName>
        <fullName evidence="8">ABC transporter substrate-binding protein</fullName>
    </submittedName>
</protein>
<evidence type="ECO:0000256" key="3">
    <source>
        <dbReference type="ARBA" id="ARBA00022448"/>
    </source>
</evidence>
<feature type="domain" description="Fe/B12 periplasmic-binding" evidence="7">
    <location>
        <begin position="76"/>
        <end position="344"/>
    </location>
</feature>
<comment type="subcellular location">
    <subcellularLocation>
        <location evidence="1">Cell envelope</location>
    </subcellularLocation>
</comment>
<dbReference type="RefSeq" id="WP_375356620.1">
    <property type="nucleotide sequence ID" value="NZ_JBHHMI010000015.1"/>
</dbReference>
<evidence type="ECO:0000256" key="4">
    <source>
        <dbReference type="ARBA" id="ARBA00022729"/>
    </source>
</evidence>
<dbReference type="PANTHER" id="PTHR30532:SF1">
    <property type="entry name" value="IRON(3+)-HYDROXAMATE-BINDING PROTEIN FHUD"/>
    <property type="match status" value="1"/>
</dbReference>
<proteinExistence type="inferred from homology"/>
<keyword evidence="3" id="KW-0813">Transport</keyword>
<gene>
    <name evidence="8" type="ORF">ACE41H_16780</name>
</gene>
<dbReference type="Gene3D" id="3.40.50.1980">
    <property type="entry name" value="Nitrogenase molybdenum iron protein domain"/>
    <property type="match status" value="2"/>
</dbReference>
<dbReference type="Proteomes" id="UP001580346">
    <property type="component" value="Unassembled WGS sequence"/>
</dbReference>
<dbReference type="Pfam" id="PF01497">
    <property type="entry name" value="Peripla_BP_2"/>
    <property type="match status" value="1"/>
</dbReference>
<dbReference type="EMBL" id="JBHHMI010000015">
    <property type="protein sequence ID" value="MFB5268420.1"/>
    <property type="molecule type" value="Genomic_DNA"/>
</dbReference>
<dbReference type="PROSITE" id="PS50983">
    <property type="entry name" value="FE_B12_PBP"/>
    <property type="match status" value="1"/>
</dbReference>
<dbReference type="PROSITE" id="PS51257">
    <property type="entry name" value="PROKAR_LIPOPROTEIN"/>
    <property type="match status" value="1"/>
</dbReference>